<accession>A0A026VY27</accession>
<proteinExistence type="predicted"/>
<reference evidence="1 2" key="1">
    <citation type="journal article" date="2014" name="Curr. Biol.">
        <title>The genome of the clonal raider ant Cerapachys biroi.</title>
        <authorList>
            <person name="Oxley P.R."/>
            <person name="Ji L."/>
            <person name="Fetter-Pruneda I."/>
            <person name="McKenzie S.K."/>
            <person name="Li C."/>
            <person name="Hu H."/>
            <person name="Zhang G."/>
            <person name="Kronauer D.J."/>
        </authorList>
    </citation>
    <scope>NUCLEOTIDE SEQUENCE [LARGE SCALE GENOMIC DNA]</scope>
</reference>
<name>A0A026VY27_OOCBI</name>
<dbReference type="InterPro" id="IPR027268">
    <property type="entry name" value="Peptidase_M4/M1_CTD_sf"/>
</dbReference>
<dbReference type="GO" id="GO:0004177">
    <property type="term" value="F:aminopeptidase activity"/>
    <property type="evidence" value="ECO:0007669"/>
    <property type="project" value="UniProtKB-KW"/>
</dbReference>
<dbReference type="AlphaFoldDB" id="A0A026VY27"/>
<keyword evidence="1" id="KW-0645">Protease</keyword>
<keyword evidence="2" id="KW-1185">Reference proteome</keyword>
<organism evidence="1 2">
    <name type="scientific">Ooceraea biroi</name>
    <name type="common">Clonal raider ant</name>
    <name type="synonym">Cerapachys biroi</name>
    <dbReference type="NCBI Taxonomy" id="2015173"/>
    <lineage>
        <taxon>Eukaryota</taxon>
        <taxon>Metazoa</taxon>
        <taxon>Ecdysozoa</taxon>
        <taxon>Arthropoda</taxon>
        <taxon>Hexapoda</taxon>
        <taxon>Insecta</taxon>
        <taxon>Pterygota</taxon>
        <taxon>Neoptera</taxon>
        <taxon>Endopterygota</taxon>
        <taxon>Hymenoptera</taxon>
        <taxon>Apocrita</taxon>
        <taxon>Aculeata</taxon>
        <taxon>Formicoidea</taxon>
        <taxon>Formicidae</taxon>
        <taxon>Dorylinae</taxon>
        <taxon>Ooceraea</taxon>
    </lineage>
</organism>
<evidence type="ECO:0000313" key="1">
    <source>
        <dbReference type="EMBL" id="EZA48642.1"/>
    </source>
</evidence>
<gene>
    <name evidence="1" type="ORF">X777_13274</name>
</gene>
<dbReference type="Gene3D" id="1.10.390.10">
    <property type="entry name" value="Neutral Protease Domain 2"/>
    <property type="match status" value="1"/>
</dbReference>
<dbReference type="EMBL" id="KK107585">
    <property type="protein sequence ID" value="EZA48642.1"/>
    <property type="molecule type" value="Genomic_DNA"/>
</dbReference>
<dbReference type="Proteomes" id="UP000053097">
    <property type="component" value="Unassembled WGS sequence"/>
</dbReference>
<keyword evidence="1" id="KW-0031">Aminopeptidase</keyword>
<protein>
    <submittedName>
        <fullName evidence="1">Aminopeptidase N</fullName>
    </submittedName>
</protein>
<evidence type="ECO:0000313" key="2">
    <source>
        <dbReference type="Proteomes" id="UP000053097"/>
    </source>
</evidence>
<dbReference type="Gene3D" id="2.60.40.1910">
    <property type="match status" value="1"/>
</dbReference>
<keyword evidence="1" id="KW-0378">Hydrolase</keyword>
<sequence>MCAICVRKLLYIIYCSLTIRNYTFCTFSKFQSPSLNHLWDLMQNNMDNSNLKNYTLKNIMETWITRNNHPVVHVHRSENLLSISENYVDDKGALAGPASPNCLPITFTTWKQLDFNNTVPYNWILPEESSEVHVPLSDSDGWIIVNLKQTGEYRVHQINKIPVYFTA</sequence>